<evidence type="ECO:0000313" key="1">
    <source>
        <dbReference type="EMBL" id="GAA1753697.1"/>
    </source>
</evidence>
<proteinExistence type="predicted"/>
<accession>A0ABN2KFG3</accession>
<name>A0ABN2KFG3_9MICO</name>
<keyword evidence="2" id="KW-1185">Reference proteome</keyword>
<comment type="caution">
    <text evidence="1">The sequence shown here is derived from an EMBL/GenBank/DDBJ whole genome shotgun (WGS) entry which is preliminary data.</text>
</comment>
<evidence type="ECO:0000313" key="2">
    <source>
        <dbReference type="Proteomes" id="UP001501475"/>
    </source>
</evidence>
<gene>
    <name evidence="1" type="ORF">GCM10009810_11950</name>
</gene>
<sequence length="296" mass="32036">MPPGAAHIYGMTVQARHPEGTSWGGRFARQVHAEPRPLDVEPPSPWEEIAPPAQRPIAPLETEVEECIATFANRWGGDATNIYRQQALECTTPQGRVMWAKLQRAQGDGSIGIAVSPQEADDLARRGWLPETVAVMHAYGASANQRPLDDAALAGVTQLERNRTEQMVTANPQLMHALRVGGWSRQAVLQGSPAQLRGFLSHAEHSTAAGRYVELAEMVGPKQGARAREAIELGCEEIRFIEGSDLPLTDLVSVQRSNPSASVDDVLSAVGNGHTRDTVQRFGIHVAARMKLALLG</sequence>
<reference evidence="1 2" key="1">
    <citation type="journal article" date="2019" name="Int. J. Syst. Evol. Microbiol.">
        <title>The Global Catalogue of Microorganisms (GCM) 10K type strain sequencing project: providing services to taxonomists for standard genome sequencing and annotation.</title>
        <authorList>
            <consortium name="The Broad Institute Genomics Platform"/>
            <consortium name="The Broad Institute Genome Sequencing Center for Infectious Disease"/>
            <person name="Wu L."/>
            <person name="Ma J."/>
        </authorList>
    </citation>
    <scope>NUCLEOTIDE SEQUENCE [LARGE SCALE GENOMIC DNA]</scope>
    <source>
        <strain evidence="1 2">JCM 15591</strain>
    </source>
</reference>
<protein>
    <submittedName>
        <fullName evidence="1">Uncharacterized protein</fullName>
    </submittedName>
</protein>
<organism evidence="1 2">
    <name type="scientific">Nostocoides vanveenii</name>
    <dbReference type="NCBI Taxonomy" id="330835"/>
    <lineage>
        <taxon>Bacteria</taxon>
        <taxon>Bacillati</taxon>
        <taxon>Actinomycetota</taxon>
        <taxon>Actinomycetes</taxon>
        <taxon>Micrococcales</taxon>
        <taxon>Intrasporangiaceae</taxon>
        <taxon>Nostocoides</taxon>
    </lineage>
</organism>
<dbReference type="EMBL" id="BAAAPN010000032">
    <property type="protein sequence ID" value="GAA1753697.1"/>
    <property type="molecule type" value="Genomic_DNA"/>
</dbReference>
<dbReference type="Proteomes" id="UP001501475">
    <property type="component" value="Unassembled WGS sequence"/>
</dbReference>